<evidence type="ECO:0000256" key="10">
    <source>
        <dbReference type="ARBA" id="ARBA00022840"/>
    </source>
</evidence>
<evidence type="ECO:0000256" key="15">
    <source>
        <dbReference type="PIRSR" id="PIRSR004930-1"/>
    </source>
</evidence>
<feature type="binding site" evidence="15">
    <location>
        <position position="233"/>
    </location>
    <ligand>
        <name>ATP</name>
        <dbReference type="ChEBI" id="CHEBI:30616"/>
    </ligand>
</feature>
<feature type="binding site" evidence="15">
    <location>
        <position position="94"/>
    </location>
    <ligand>
        <name>ATP</name>
        <dbReference type="ChEBI" id="CHEBI:30616"/>
    </ligand>
</feature>
<evidence type="ECO:0000256" key="14">
    <source>
        <dbReference type="PIRNR" id="PIRNR004930"/>
    </source>
</evidence>
<dbReference type="Pfam" id="PF03481">
    <property type="entry name" value="Sua5_C"/>
    <property type="match status" value="1"/>
</dbReference>
<feature type="binding site" evidence="15">
    <location>
        <position position="187"/>
    </location>
    <ligand>
        <name>ATP</name>
        <dbReference type="ChEBI" id="CHEBI:30616"/>
    </ligand>
</feature>
<dbReference type="FunCoup" id="A0A165QXK7">
    <property type="interactions" value="288"/>
</dbReference>
<keyword evidence="8 14" id="KW-0548">Nucleotidyltransferase</keyword>
<dbReference type="InterPro" id="IPR038385">
    <property type="entry name" value="Sua5/YwlC_C"/>
</dbReference>
<dbReference type="Gene3D" id="3.40.50.11030">
    <property type="entry name" value="Threonylcarbamoyl-AMP synthase, C-terminal domain"/>
    <property type="match status" value="1"/>
</dbReference>
<dbReference type="PANTHER" id="PTHR17490">
    <property type="entry name" value="SUA5"/>
    <property type="match status" value="1"/>
</dbReference>
<dbReference type="GO" id="GO:0002949">
    <property type="term" value="P:tRNA threonylcarbamoyladenosine modification"/>
    <property type="evidence" value="ECO:0007669"/>
    <property type="project" value="UniProtKB-ARBA"/>
</dbReference>
<gene>
    <name evidence="17" type="ORF">EXIGLDRAFT_19246</name>
</gene>
<sequence>MLTWSWARSLFRREMATLSRVVECDVAAISFDERGNAVVDDDATTSALHHAADVLRRGECVAFPTETVYGLGADALQPSAVLRIFSTKGRPADNPLIVHVSSRDMLHSLLPTDYAPSQVYAKLMDAFWPGPLTLLFPADPAKVPTEVTAGHATVGVRMPAHPVARALIAIADVPIAAPSANSSGKPSPTRALHVARDLRDRVPLVLDGGACTVGLESTVLDGLHEDGKLRILRPGGVTLEQIVQVLGDDGPQVLVHRRDYADAQLESAPTTPGMKYRHYSPSVPVILLRSGEPPEEVEKISVEDVVRSMSSSGKQHVGVMALSDSRIQLPILSDITWHQYPLGPLADPAVTAQRLFDGLLTLESEGVQLILVEAISEENEGLAVMNRISKAASATKWIK</sequence>
<evidence type="ECO:0000256" key="8">
    <source>
        <dbReference type="ARBA" id="ARBA00022695"/>
    </source>
</evidence>
<keyword evidence="10 14" id="KW-0067">ATP-binding</keyword>
<accession>A0A165QXK7</accession>
<feature type="binding site" evidence="15">
    <location>
        <position position="99"/>
    </location>
    <ligand>
        <name>L-threonine</name>
        <dbReference type="ChEBI" id="CHEBI:57926"/>
    </ligand>
</feature>
<dbReference type="Gene3D" id="3.90.870.10">
    <property type="entry name" value="DHBP synthase"/>
    <property type="match status" value="1"/>
</dbReference>
<feature type="binding site" evidence="15">
    <location>
        <position position="179"/>
    </location>
    <ligand>
        <name>ATP</name>
        <dbReference type="ChEBI" id="CHEBI:30616"/>
    </ligand>
</feature>
<feature type="binding site" evidence="15">
    <location>
        <position position="217"/>
    </location>
    <ligand>
        <name>L-threonine</name>
        <dbReference type="ChEBI" id="CHEBI:57926"/>
    </ligand>
</feature>
<dbReference type="NCBIfam" id="TIGR00057">
    <property type="entry name" value="L-threonylcarbamoyladenylate synthase"/>
    <property type="match status" value="1"/>
</dbReference>
<feature type="binding site" evidence="15">
    <location>
        <position position="157"/>
    </location>
    <ligand>
        <name>L-threonine</name>
        <dbReference type="ChEBI" id="CHEBI:57926"/>
    </ligand>
</feature>
<dbReference type="PANTHER" id="PTHR17490:SF16">
    <property type="entry name" value="THREONYLCARBAMOYL-AMP SYNTHASE"/>
    <property type="match status" value="1"/>
</dbReference>
<evidence type="ECO:0000256" key="11">
    <source>
        <dbReference type="ARBA" id="ARBA00029774"/>
    </source>
</evidence>
<feature type="domain" description="YrdC-like" evidence="16">
    <location>
        <begin position="45"/>
        <end position="237"/>
    </location>
</feature>
<dbReference type="EMBL" id="KV425882">
    <property type="protein sequence ID" value="KZW04208.1"/>
    <property type="molecule type" value="Genomic_DNA"/>
</dbReference>
<dbReference type="EC" id="2.7.7.87" evidence="3 14"/>
<feature type="binding site" evidence="15">
    <location>
        <position position="90"/>
    </location>
    <ligand>
        <name>ATP</name>
        <dbReference type="ChEBI" id="CHEBI:30616"/>
    </ligand>
</feature>
<dbReference type="InParanoid" id="A0A165QXK7"/>
<dbReference type="OrthoDB" id="412787at2759"/>
<feature type="binding site" evidence="15">
    <location>
        <position position="279"/>
    </location>
    <ligand>
        <name>ATP</name>
        <dbReference type="ChEBI" id="CHEBI:30616"/>
    </ligand>
</feature>
<dbReference type="InterPro" id="IPR006070">
    <property type="entry name" value="Sua5-like_dom"/>
</dbReference>
<dbReference type="FunFam" id="3.90.870.10:FF:000008">
    <property type="entry name" value="Threonylcarbamoyl-AMP synthase"/>
    <property type="match status" value="1"/>
</dbReference>
<dbReference type="Proteomes" id="UP000077266">
    <property type="component" value="Unassembled WGS sequence"/>
</dbReference>
<evidence type="ECO:0000256" key="5">
    <source>
        <dbReference type="ARBA" id="ARBA00022490"/>
    </source>
</evidence>
<dbReference type="STRING" id="1314781.A0A165QXK7"/>
<dbReference type="GO" id="GO:0003725">
    <property type="term" value="F:double-stranded RNA binding"/>
    <property type="evidence" value="ECO:0007669"/>
    <property type="project" value="UniProtKB-UniRule"/>
</dbReference>
<dbReference type="AlphaFoldDB" id="A0A165QXK7"/>
<evidence type="ECO:0000313" key="18">
    <source>
        <dbReference type="Proteomes" id="UP000077266"/>
    </source>
</evidence>
<dbReference type="GO" id="GO:0005524">
    <property type="term" value="F:ATP binding"/>
    <property type="evidence" value="ECO:0007669"/>
    <property type="project" value="UniProtKB-UniRule"/>
</dbReference>
<dbReference type="GO" id="GO:0000049">
    <property type="term" value="F:tRNA binding"/>
    <property type="evidence" value="ECO:0007669"/>
    <property type="project" value="TreeGrafter"/>
</dbReference>
<comment type="catalytic activity">
    <reaction evidence="12 14">
        <text>L-threonine + hydrogencarbonate + ATP = L-threonylcarbamoyladenylate + diphosphate + H2O</text>
        <dbReference type="Rhea" id="RHEA:36407"/>
        <dbReference type="ChEBI" id="CHEBI:15377"/>
        <dbReference type="ChEBI" id="CHEBI:17544"/>
        <dbReference type="ChEBI" id="CHEBI:30616"/>
        <dbReference type="ChEBI" id="CHEBI:33019"/>
        <dbReference type="ChEBI" id="CHEBI:57926"/>
        <dbReference type="ChEBI" id="CHEBI:73682"/>
        <dbReference type="EC" id="2.7.7.87"/>
    </reaction>
</comment>
<dbReference type="PIRSF" id="PIRSF004930">
    <property type="entry name" value="Tln_factor_SUA5"/>
    <property type="match status" value="1"/>
</dbReference>
<evidence type="ECO:0000259" key="16">
    <source>
        <dbReference type="PROSITE" id="PS51163"/>
    </source>
</evidence>
<evidence type="ECO:0000256" key="9">
    <source>
        <dbReference type="ARBA" id="ARBA00022741"/>
    </source>
</evidence>
<organism evidence="17 18">
    <name type="scientific">Exidia glandulosa HHB12029</name>
    <dbReference type="NCBI Taxonomy" id="1314781"/>
    <lineage>
        <taxon>Eukaryota</taxon>
        <taxon>Fungi</taxon>
        <taxon>Dikarya</taxon>
        <taxon>Basidiomycota</taxon>
        <taxon>Agaricomycotina</taxon>
        <taxon>Agaricomycetes</taxon>
        <taxon>Auriculariales</taxon>
        <taxon>Exidiaceae</taxon>
        <taxon>Exidia</taxon>
    </lineage>
</organism>
<protein>
    <recommendedName>
        <fullName evidence="4 14">Threonylcarbamoyl-AMP synthase</fullName>
        <shortName evidence="14">TC-AMP synthase</shortName>
        <ecNumber evidence="3 14">2.7.7.87</ecNumber>
    </recommendedName>
    <alternativeName>
        <fullName evidence="11 14">L-threonylcarbamoyladenylate synthase</fullName>
    </alternativeName>
</protein>
<comment type="function">
    <text evidence="13">Required for the formation of a threonylcarbamoyl group on adenosine at position 37 (t(6)A37) in tRNAs that read codons beginning with adenine. Likely catalyzes the conversion of L-threonine, HCO(3)(-)/CO(2) and ATP to give threonylcarbamoyl-AMP (TC-AMP) as the acyladenylate intermediate, with the release of diphosphate. Required for normal translation, by ensuring translation fidelity at the level of codon recognition, appropriate translation initiation selection and maintenance of reading frame. Also involved in telomere replication. Binds to single-stranded telomeric (ssTG) DNA and positively regulates telomere length.</text>
</comment>
<keyword evidence="9 14" id="KW-0547">Nucleotide-binding</keyword>
<comment type="subcellular location">
    <subcellularLocation>
        <location evidence="1 14">Cytoplasm</location>
    </subcellularLocation>
</comment>
<feature type="binding site" evidence="15">
    <location>
        <position position="177"/>
    </location>
    <ligand>
        <name>L-threonine</name>
        <dbReference type="ChEBI" id="CHEBI:57926"/>
    </ligand>
</feature>
<evidence type="ECO:0000256" key="6">
    <source>
        <dbReference type="ARBA" id="ARBA00022679"/>
    </source>
</evidence>
<comment type="similarity">
    <text evidence="2 14">Belongs to the SUA5 family.</text>
</comment>
<evidence type="ECO:0000256" key="12">
    <source>
        <dbReference type="ARBA" id="ARBA00048366"/>
    </source>
</evidence>
<dbReference type="SUPFAM" id="SSF55821">
    <property type="entry name" value="YrdC/RibB"/>
    <property type="match status" value="1"/>
</dbReference>
<keyword evidence="7 14" id="KW-0819">tRNA processing</keyword>
<dbReference type="InterPro" id="IPR005145">
    <property type="entry name" value="Sua5_C"/>
</dbReference>
<dbReference type="GO" id="GO:0006450">
    <property type="term" value="P:regulation of translational fidelity"/>
    <property type="evidence" value="ECO:0007669"/>
    <property type="project" value="TreeGrafter"/>
</dbReference>
<reference evidence="17 18" key="1">
    <citation type="journal article" date="2016" name="Mol. Biol. Evol.">
        <title>Comparative Genomics of Early-Diverging Mushroom-Forming Fungi Provides Insights into the Origins of Lignocellulose Decay Capabilities.</title>
        <authorList>
            <person name="Nagy L.G."/>
            <person name="Riley R."/>
            <person name="Tritt A."/>
            <person name="Adam C."/>
            <person name="Daum C."/>
            <person name="Floudas D."/>
            <person name="Sun H."/>
            <person name="Yadav J.S."/>
            <person name="Pangilinan J."/>
            <person name="Larsson K.H."/>
            <person name="Matsuura K."/>
            <person name="Barry K."/>
            <person name="Labutti K."/>
            <person name="Kuo R."/>
            <person name="Ohm R.A."/>
            <person name="Bhattacharya S.S."/>
            <person name="Shirouzu T."/>
            <person name="Yoshinaga Y."/>
            <person name="Martin F.M."/>
            <person name="Grigoriev I.V."/>
            <person name="Hibbett D.S."/>
        </authorList>
    </citation>
    <scope>NUCLEOTIDE SEQUENCE [LARGE SCALE GENOMIC DNA]</scope>
    <source>
        <strain evidence="17 18">HHB12029</strain>
    </source>
</reference>
<evidence type="ECO:0000313" key="17">
    <source>
        <dbReference type="EMBL" id="KZW04208.1"/>
    </source>
</evidence>
<feature type="binding site" evidence="15">
    <location>
        <position position="67"/>
    </location>
    <ligand>
        <name>L-threonine</name>
        <dbReference type="ChEBI" id="CHEBI:57926"/>
    </ligand>
</feature>
<evidence type="ECO:0000256" key="1">
    <source>
        <dbReference type="ARBA" id="ARBA00004496"/>
    </source>
</evidence>
<dbReference type="PROSITE" id="PS51163">
    <property type="entry name" value="YRDC"/>
    <property type="match status" value="1"/>
</dbReference>
<dbReference type="InterPro" id="IPR017945">
    <property type="entry name" value="DHBP_synth_RibB-like_a/b_dom"/>
</dbReference>
<name>A0A165QXK7_EXIGL</name>
<evidence type="ECO:0000256" key="13">
    <source>
        <dbReference type="ARBA" id="ARBA00056339"/>
    </source>
</evidence>
<dbReference type="InterPro" id="IPR050156">
    <property type="entry name" value="TC-AMP_synthase_SUA5"/>
</dbReference>
<keyword evidence="6 14" id="KW-0808">Transferase</keyword>
<dbReference type="GO" id="GO:0061710">
    <property type="term" value="F:L-threonylcarbamoyladenylate synthase"/>
    <property type="evidence" value="ECO:0007669"/>
    <property type="project" value="UniProtKB-EC"/>
</dbReference>
<keyword evidence="5 14" id="KW-0963">Cytoplasm</keyword>
<feature type="binding site" evidence="15">
    <location>
        <position position="153"/>
    </location>
    <ligand>
        <name>ATP</name>
        <dbReference type="ChEBI" id="CHEBI:30616"/>
    </ligand>
</feature>
<keyword evidence="18" id="KW-1185">Reference proteome</keyword>
<dbReference type="GO" id="GO:0005737">
    <property type="term" value="C:cytoplasm"/>
    <property type="evidence" value="ECO:0007669"/>
    <property type="project" value="UniProtKB-SubCell"/>
</dbReference>
<dbReference type="InterPro" id="IPR010923">
    <property type="entry name" value="T(6)A37_SUA5"/>
</dbReference>
<evidence type="ECO:0000256" key="7">
    <source>
        <dbReference type="ARBA" id="ARBA00022694"/>
    </source>
</evidence>
<evidence type="ECO:0000256" key="4">
    <source>
        <dbReference type="ARBA" id="ARBA00015492"/>
    </source>
</evidence>
<evidence type="ECO:0000256" key="3">
    <source>
        <dbReference type="ARBA" id="ARBA00012584"/>
    </source>
</evidence>
<proteinExistence type="inferred from homology"/>
<dbReference type="Pfam" id="PF01300">
    <property type="entry name" value="Sua5_yciO_yrdC"/>
    <property type="match status" value="1"/>
</dbReference>
<evidence type="ECO:0000256" key="2">
    <source>
        <dbReference type="ARBA" id="ARBA00007663"/>
    </source>
</evidence>